<accession>A0ACC0Z3R9</accession>
<gene>
    <name evidence="1" type="ORF">Pint_05674</name>
</gene>
<dbReference type="EMBL" id="CM047738">
    <property type="protein sequence ID" value="KAJ0044906.1"/>
    <property type="molecule type" value="Genomic_DNA"/>
</dbReference>
<evidence type="ECO:0000313" key="2">
    <source>
        <dbReference type="Proteomes" id="UP001163603"/>
    </source>
</evidence>
<dbReference type="Proteomes" id="UP001163603">
    <property type="component" value="Chromosome 3"/>
</dbReference>
<evidence type="ECO:0000313" key="1">
    <source>
        <dbReference type="EMBL" id="KAJ0044906.1"/>
    </source>
</evidence>
<reference evidence="2" key="1">
    <citation type="journal article" date="2023" name="G3 (Bethesda)">
        <title>Genome assembly and association tests identify interacting loci associated with vigor, precocity, and sex in interspecific pistachio rootstocks.</title>
        <authorList>
            <person name="Palmer W."/>
            <person name="Jacygrad E."/>
            <person name="Sagayaradj S."/>
            <person name="Cavanaugh K."/>
            <person name="Han R."/>
            <person name="Bertier L."/>
            <person name="Beede B."/>
            <person name="Kafkas S."/>
            <person name="Golino D."/>
            <person name="Preece J."/>
            <person name="Michelmore R."/>
        </authorList>
    </citation>
    <scope>NUCLEOTIDE SEQUENCE [LARGE SCALE GENOMIC DNA]</scope>
</reference>
<protein>
    <submittedName>
        <fullName evidence="1">Uncharacterized protein</fullName>
    </submittedName>
</protein>
<proteinExistence type="predicted"/>
<name>A0ACC0Z3R9_9ROSI</name>
<organism evidence="1 2">
    <name type="scientific">Pistacia integerrima</name>
    <dbReference type="NCBI Taxonomy" id="434235"/>
    <lineage>
        <taxon>Eukaryota</taxon>
        <taxon>Viridiplantae</taxon>
        <taxon>Streptophyta</taxon>
        <taxon>Embryophyta</taxon>
        <taxon>Tracheophyta</taxon>
        <taxon>Spermatophyta</taxon>
        <taxon>Magnoliopsida</taxon>
        <taxon>eudicotyledons</taxon>
        <taxon>Gunneridae</taxon>
        <taxon>Pentapetalae</taxon>
        <taxon>rosids</taxon>
        <taxon>malvids</taxon>
        <taxon>Sapindales</taxon>
        <taxon>Anacardiaceae</taxon>
        <taxon>Pistacia</taxon>
    </lineage>
</organism>
<keyword evidence="2" id="KW-1185">Reference proteome</keyword>
<comment type="caution">
    <text evidence="1">The sequence shown here is derived from an EMBL/GenBank/DDBJ whole genome shotgun (WGS) entry which is preliminary data.</text>
</comment>
<sequence length="705" mass="79528">MEMENFTRGDLVWVRVVYPRHWWPGLVLSTNPLGVLVSFFGCLKPRYFLESEISSFEQNFTTHIKNCKNNTLIDLALKFLGQKMARSLTLPLQLKENKCSSPWTLFQPKKILGFVRSFAVWPRVQDGDFVCAVKVFAQTTAFRHYLVKSNVHSRVQPGQVSVEKTNSVAGELDTSKTGEDCLVFCKDVEKNLPDYLIKVNNMGNVLQTKSLRRWDEDQLDISSMTQPEQQKTQSVQGMRVKLHILALDPFCLDGEMSEGEAQFCNPGYITSQLAVTIYGENQKTALPVIPCMKSPVNCLGLKRQLDQYPVSEPPLKLQKTLSFSINGVDANLWRSRKERCAVLSDVFISRKGFSDLLKLFNTMPFSANVAYDYLRRNITGCKAELFDAFFSGSQVMLKPQNLSSAAAQSSTYICNGSLMNLIENILSFSLVKHTSHCSDTAEICMVQKLDGNFNTLYNSGAPSCSADIQRPQASEAILKDDGTRISCPHDATENMLEFSAAESVSDYIIGNRTDNVEVGDVTVGTTADELKMPHTNRELSVNMSFGDRFKEDNKLSQPVNSDLALKLKQGKLSEVQSTTVLSKTLHMKFPKDYNLPSKEELVRKFSPFGRVDPLSTKVYSYTGSARVGFLNQLDAVAAYQYAKRKKNIFAKQNVKFWLDPFDDKRGYKRLLTSPESNLKSCLKKSKQLEEEDKRSPRKVRFLIET</sequence>